<reference evidence="2 3" key="1">
    <citation type="submission" date="2018-07" db="EMBL/GenBank/DDBJ databases">
        <title>Draft Genome Assemblies for Five Robust Yarrowia lipolytica Strains Exhibiting High Lipid Production and Pentose Sugar Utilization and Sugar Alcohol Secretion from Undetoxified Lignocellulosic Biomass Hydrolysates.</title>
        <authorList>
            <consortium name="DOE Joint Genome Institute"/>
            <person name="Walker C."/>
            <person name="Ryu S."/>
            <person name="Na H."/>
            <person name="Zane M."/>
            <person name="LaButti K."/>
            <person name="Lipzen A."/>
            <person name="Haridas S."/>
            <person name="Barry K."/>
            <person name="Grigoriev I.V."/>
            <person name="Quarterman J."/>
            <person name="Slininger P."/>
            <person name="Dien B."/>
            <person name="Trinh C.T."/>
        </authorList>
    </citation>
    <scope>NUCLEOTIDE SEQUENCE [LARGE SCALE GENOMIC DNA]</scope>
    <source>
        <strain evidence="2 3">YB392</strain>
    </source>
</reference>
<dbReference type="VEuPathDB" id="FungiDB:YALI0_A11671g"/>
<name>A0A371BY81_YARLL</name>
<gene>
    <name evidence="2" type="ORF">B0I71DRAFT_17397</name>
</gene>
<feature type="region of interest" description="Disordered" evidence="1">
    <location>
        <begin position="500"/>
        <end position="537"/>
    </location>
</feature>
<dbReference type="EMBL" id="KZ859119">
    <property type="protein sequence ID" value="RDW23047.1"/>
    <property type="molecule type" value="Genomic_DNA"/>
</dbReference>
<organism evidence="2 3">
    <name type="scientific">Yarrowia lipolytica</name>
    <name type="common">Candida lipolytica</name>
    <dbReference type="NCBI Taxonomy" id="4952"/>
    <lineage>
        <taxon>Eukaryota</taxon>
        <taxon>Fungi</taxon>
        <taxon>Dikarya</taxon>
        <taxon>Ascomycota</taxon>
        <taxon>Saccharomycotina</taxon>
        <taxon>Dipodascomycetes</taxon>
        <taxon>Dipodascales</taxon>
        <taxon>Dipodascales incertae sedis</taxon>
        <taxon>Yarrowia</taxon>
    </lineage>
</organism>
<dbReference type="Proteomes" id="UP000256601">
    <property type="component" value="Unassembled WGS sequence"/>
</dbReference>
<feature type="compositionally biased region" description="Polar residues" evidence="1">
    <location>
        <begin position="518"/>
        <end position="535"/>
    </location>
</feature>
<sequence>MDAKQYIQRCYNAVGLPDQLDVHRRYSYLFNDWSAKLVESVKPQVHIMVNRRFMAKRMVSHIWTDELKDITLGEEVTRVNLARDAVPWVILAAHILLDYTADALEIATSLVDTFHIHGISQSTIEQVVAWSLYPMGLDYNVDLGNSKTRQEQLKYAAANESRLSEKRTEIWREIFDHLHEHKAFAHPKVGAGVVYFALYRLPQDHFIEDDSHRLYTVLFIDAATGALAFTSPFQREQQSLGAISRYMRNHIDLFVRKHNQPAFMICVNSWDRGQQHASLVSLLQDVVQGLPPLNTRFCIYTTEGEDIFCDLPATLAGTFLEITERLETALQKLKVDQNLSFYTERGPAACWEYILASSFGDLLERKFHMTWPRSYYPGRANMKNTPCKLSFAIPGKGTSISLTDQRSWDRLNISPYLDMIAGNTTAQHEVVDHLEEDVQEELHRTLNLSASYFLHHVSSETKSRHPLSRWLELLLYMHRVANSSKTSFESSLVKITPVETKPAGRVDRQPALKDDPNTKTGDSTTGSMQLLSNARTPAGTPVYSADAAVAMVRNMQSKYRIRSRGGSVTSKVRGPLGKAKIIDGNKSRGFSQVSHQQK</sequence>
<dbReference type="VEuPathDB" id="FungiDB:YALI1_A11854g"/>
<evidence type="ECO:0000256" key="1">
    <source>
        <dbReference type="SAM" id="MobiDB-lite"/>
    </source>
</evidence>
<dbReference type="AlphaFoldDB" id="A0A371BY81"/>
<feature type="region of interest" description="Disordered" evidence="1">
    <location>
        <begin position="562"/>
        <end position="598"/>
    </location>
</feature>
<proteinExistence type="predicted"/>
<feature type="compositionally biased region" description="Polar residues" evidence="1">
    <location>
        <begin position="588"/>
        <end position="598"/>
    </location>
</feature>
<accession>A0A371BY81</accession>
<protein>
    <submittedName>
        <fullName evidence="2">Uncharacterized protein</fullName>
    </submittedName>
</protein>
<evidence type="ECO:0000313" key="3">
    <source>
        <dbReference type="Proteomes" id="UP000256601"/>
    </source>
</evidence>
<feature type="compositionally biased region" description="Basic and acidic residues" evidence="1">
    <location>
        <begin position="502"/>
        <end position="517"/>
    </location>
</feature>
<evidence type="ECO:0000313" key="2">
    <source>
        <dbReference type="EMBL" id="RDW23047.1"/>
    </source>
</evidence>